<dbReference type="Proteomes" id="UP000240708">
    <property type="component" value="Unassembled WGS sequence"/>
</dbReference>
<dbReference type="GO" id="GO:0004222">
    <property type="term" value="F:metalloendopeptidase activity"/>
    <property type="evidence" value="ECO:0007669"/>
    <property type="project" value="TreeGrafter"/>
</dbReference>
<dbReference type="Pfam" id="PF01551">
    <property type="entry name" value="Peptidase_M23"/>
    <property type="match status" value="1"/>
</dbReference>
<gene>
    <name evidence="2" type="ORF">CLV48_101260</name>
</gene>
<dbReference type="InterPro" id="IPR016047">
    <property type="entry name" value="M23ase_b-sheet_dom"/>
</dbReference>
<comment type="caution">
    <text evidence="2">The sequence shown here is derived from an EMBL/GenBank/DDBJ whole genome shotgun (WGS) entry which is preliminary data.</text>
</comment>
<proteinExistence type="predicted"/>
<dbReference type="InterPro" id="IPR050570">
    <property type="entry name" value="Cell_wall_metabolism_enzyme"/>
</dbReference>
<feature type="domain" description="M23ase beta-sheet core" evidence="1">
    <location>
        <begin position="46"/>
        <end position="112"/>
    </location>
</feature>
<dbReference type="CDD" id="cd12797">
    <property type="entry name" value="M23_peptidase"/>
    <property type="match status" value="1"/>
</dbReference>
<dbReference type="InterPro" id="IPR011055">
    <property type="entry name" value="Dup_hybrid_motif"/>
</dbReference>
<protein>
    <submittedName>
        <fullName evidence="2">Peptidase M23-like protein</fullName>
    </submittedName>
</protein>
<reference evidence="2 3" key="1">
    <citation type="submission" date="2018-03" db="EMBL/GenBank/DDBJ databases">
        <title>Genomic Encyclopedia of Archaeal and Bacterial Type Strains, Phase II (KMG-II): from individual species to whole genera.</title>
        <authorList>
            <person name="Goeker M."/>
        </authorList>
    </citation>
    <scope>NUCLEOTIDE SEQUENCE [LARGE SCALE GENOMIC DNA]</scope>
    <source>
        <strain evidence="2 3">DSM 28057</strain>
    </source>
</reference>
<dbReference type="SUPFAM" id="SSF51261">
    <property type="entry name" value="Duplicated hybrid motif"/>
    <property type="match status" value="1"/>
</dbReference>
<dbReference type="OrthoDB" id="9810477at2"/>
<organism evidence="2 3">
    <name type="scientific">Cecembia rubra</name>
    <dbReference type="NCBI Taxonomy" id="1485585"/>
    <lineage>
        <taxon>Bacteria</taxon>
        <taxon>Pseudomonadati</taxon>
        <taxon>Bacteroidota</taxon>
        <taxon>Cytophagia</taxon>
        <taxon>Cytophagales</taxon>
        <taxon>Cyclobacteriaceae</taxon>
        <taxon>Cecembia</taxon>
    </lineage>
</organism>
<accession>A0A2P8ECZ1</accession>
<evidence type="ECO:0000313" key="3">
    <source>
        <dbReference type="Proteomes" id="UP000240708"/>
    </source>
</evidence>
<name>A0A2P8ECZ1_9BACT</name>
<dbReference type="RefSeq" id="WP_106565430.1">
    <property type="nucleotide sequence ID" value="NZ_PYGF01000001.1"/>
</dbReference>
<dbReference type="AlphaFoldDB" id="A0A2P8ECZ1"/>
<evidence type="ECO:0000259" key="1">
    <source>
        <dbReference type="Pfam" id="PF01551"/>
    </source>
</evidence>
<evidence type="ECO:0000313" key="2">
    <source>
        <dbReference type="EMBL" id="PSL07330.1"/>
    </source>
</evidence>
<sequence>MKSNKLFLLFLLFPITLFAQEYLFPVKPGQRNLLAGNFSEIRPNHFHSGIDVKIGGVDGEPILSIADGYVYRVKLSTYGYGNVVYIKHPNGQSSVYAHLRNFSPKIHQYLKQEIYKAQKNELELFPEAGIIPIKRGEIIGNGGNTGSSGGPHLHFEIRDSLERAIDPFQFRFKEIVDNSAPVLFRVALRPMDLDSRVNGKFQRQEFTPVLEGNRYVLKSPIKISGKVGVEVYAIDRMDDVSNIFGVAVYELLEDQKPVFRVDINHVDFEKGRFFLTHTYQNRFTRLYLHPNNPLKIYEPDSLQSGAVSALSGEKKQFRVMMKDYFGNSRALEFQVEGEESPLFLETASKTLHQKTNIRYEREVMVLEAGPSYFGSVAKVFVNGFVMDLPPAYSSGGVRTYLWDMNYGIPDSLDICTELVIPKVIKKIPFNEELYFANNHIEIQFWENTLLDDLFLRVDHKEYAISINSPNEYLQSNMEVVWKNPSYSGDQNYTHVYFQAANGRKTFVGGDWESGDIRFKTRNFGTFVLDEDRVPPSIQPTRVNSEEIRFVIKDEKSGIRDFEAWVDGKWVLMRYEHKSNLIWSEKLDKQPFKGEVLLKVRDMAGNEARYSTTIR</sequence>
<dbReference type="PANTHER" id="PTHR21666:SF270">
    <property type="entry name" value="MUREIN HYDROLASE ACTIVATOR ENVC"/>
    <property type="match status" value="1"/>
</dbReference>
<dbReference type="PANTHER" id="PTHR21666">
    <property type="entry name" value="PEPTIDASE-RELATED"/>
    <property type="match status" value="1"/>
</dbReference>
<dbReference type="EMBL" id="PYGF01000001">
    <property type="protein sequence ID" value="PSL07330.1"/>
    <property type="molecule type" value="Genomic_DNA"/>
</dbReference>
<keyword evidence="3" id="KW-1185">Reference proteome</keyword>
<dbReference type="Gene3D" id="2.70.70.10">
    <property type="entry name" value="Glucose Permease (Domain IIA)"/>
    <property type="match status" value="1"/>
</dbReference>